<accession>A0AAV0Y2J7</accession>
<keyword evidence="3" id="KW-1185">Reference proteome</keyword>
<organism evidence="2 3">
    <name type="scientific">Macrosiphum euphorbiae</name>
    <name type="common">potato aphid</name>
    <dbReference type="NCBI Taxonomy" id="13131"/>
    <lineage>
        <taxon>Eukaryota</taxon>
        <taxon>Metazoa</taxon>
        <taxon>Ecdysozoa</taxon>
        <taxon>Arthropoda</taxon>
        <taxon>Hexapoda</taxon>
        <taxon>Insecta</taxon>
        <taxon>Pterygota</taxon>
        <taxon>Neoptera</taxon>
        <taxon>Paraneoptera</taxon>
        <taxon>Hemiptera</taxon>
        <taxon>Sternorrhyncha</taxon>
        <taxon>Aphidomorpha</taxon>
        <taxon>Aphidoidea</taxon>
        <taxon>Aphididae</taxon>
        <taxon>Macrosiphini</taxon>
        <taxon>Macrosiphum</taxon>
    </lineage>
</organism>
<dbReference type="SUPFAM" id="SSF56672">
    <property type="entry name" value="DNA/RNA polymerases"/>
    <property type="match status" value="1"/>
</dbReference>
<dbReference type="InterPro" id="IPR043502">
    <property type="entry name" value="DNA/RNA_pol_sf"/>
</dbReference>
<dbReference type="Proteomes" id="UP001160148">
    <property type="component" value="Unassembled WGS sequence"/>
</dbReference>
<evidence type="ECO:0000259" key="1">
    <source>
        <dbReference type="PROSITE" id="PS50878"/>
    </source>
</evidence>
<sequence>MEDFATQNMLAYIKPTEIKNNIKALQHRKSPGADLITNQMLKKLPNKAITFLTNLFNGLLNIGYFPLSWKKAIIIVLNKPGKDKSNPENYRPICLLTAFSKLFEKCIQSRLLDYLNSIEAIPKFQFGFKSHHSTTQQQLRLTETINNGFENKNHTGAVFLDIAKAFDRVWHDGLFYKLKCVNMPRYILHTLKSFLSDRRFAVRINEAQSSCRPIQTGVLQGSKLGHDFYISDIPLTRDTNIALFADDTTIYCNSSDTQIITTALQKHLNKISPWCQKWKIIINPSKSQAVFFSLRRTQTPQPVKFDNESIDWKPSVKYLGVILDKKLNWRPHISAKLQQAYQRLGVLFPIINRKSTISKKCSLIIYKQVLRPLILYACPIWGSCANSHLNKIQIYQNKILRIITDAPWFVRNKAIHKDLNIPTINEHINHLSNIFFHSLKYSNG</sequence>
<dbReference type="CDD" id="cd01650">
    <property type="entry name" value="RT_nLTR_like"/>
    <property type="match status" value="1"/>
</dbReference>
<reference evidence="2 3" key="1">
    <citation type="submission" date="2023-01" db="EMBL/GenBank/DDBJ databases">
        <authorList>
            <person name="Whitehead M."/>
        </authorList>
    </citation>
    <scope>NUCLEOTIDE SEQUENCE [LARGE SCALE GENOMIC DNA]</scope>
</reference>
<feature type="domain" description="Reverse transcriptase" evidence="1">
    <location>
        <begin position="58"/>
        <end position="323"/>
    </location>
</feature>
<proteinExistence type="predicted"/>
<evidence type="ECO:0000313" key="2">
    <source>
        <dbReference type="EMBL" id="CAI6374212.1"/>
    </source>
</evidence>
<name>A0AAV0Y2J7_9HEMI</name>
<comment type="caution">
    <text evidence="2">The sequence shown here is derived from an EMBL/GenBank/DDBJ whole genome shotgun (WGS) entry which is preliminary data.</text>
</comment>
<dbReference type="PROSITE" id="PS50878">
    <property type="entry name" value="RT_POL"/>
    <property type="match status" value="1"/>
</dbReference>
<evidence type="ECO:0000313" key="3">
    <source>
        <dbReference type="Proteomes" id="UP001160148"/>
    </source>
</evidence>
<dbReference type="PANTHER" id="PTHR36688">
    <property type="entry name" value="ENDO/EXONUCLEASE/PHOSPHATASE DOMAIN-CONTAINING PROTEIN"/>
    <property type="match status" value="1"/>
</dbReference>
<dbReference type="InterPro" id="IPR000477">
    <property type="entry name" value="RT_dom"/>
</dbReference>
<dbReference type="PANTHER" id="PTHR36688:SF1">
    <property type="entry name" value="ENDONUCLEASE_EXONUCLEASE_PHOSPHATASE DOMAIN-CONTAINING PROTEIN"/>
    <property type="match status" value="1"/>
</dbReference>
<dbReference type="EMBL" id="CARXXK010001175">
    <property type="protein sequence ID" value="CAI6374212.1"/>
    <property type="molecule type" value="Genomic_DNA"/>
</dbReference>
<dbReference type="InterPro" id="IPR052560">
    <property type="entry name" value="RdDP_mobile_element"/>
</dbReference>
<dbReference type="Pfam" id="PF00078">
    <property type="entry name" value="RVT_1"/>
    <property type="match status" value="1"/>
</dbReference>
<gene>
    <name evidence="2" type="ORF">MEUPH1_LOCUS27855</name>
</gene>
<protein>
    <recommendedName>
        <fullName evidence="1">Reverse transcriptase domain-containing protein</fullName>
    </recommendedName>
</protein>
<dbReference type="GO" id="GO:0071897">
    <property type="term" value="P:DNA biosynthetic process"/>
    <property type="evidence" value="ECO:0007669"/>
    <property type="project" value="UniProtKB-ARBA"/>
</dbReference>
<dbReference type="AlphaFoldDB" id="A0AAV0Y2J7"/>